<dbReference type="OrthoDB" id="6710670at2"/>
<organism evidence="1 2">
    <name type="scientific">Fluoribacter dumoffii</name>
    <dbReference type="NCBI Taxonomy" id="463"/>
    <lineage>
        <taxon>Bacteria</taxon>
        <taxon>Pseudomonadati</taxon>
        <taxon>Pseudomonadota</taxon>
        <taxon>Gammaproteobacteria</taxon>
        <taxon>Legionellales</taxon>
        <taxon>Legionellaceae</taxon>
        <taxon>Fluoribacter</taxon>
    </lineage>
</organism>
<keyword evidence="2" id="KW-1185">Reference proteome</keyword>
<evidence type="ECO:0000313" key="2">
    <source>
        <dbReference type="Proteomes" id="UP000254554"/>
    </source>
</evidence>
<dbReference type="STRING" id="1094715.GCA_000236165_02967"/>
<dbReference type="Proteomes" id="UP000254554">
    <property type="component" value="Unassembled WGS sequence"/>
</dbReference>
<dbReference type="AlphaFoldDB" id="A0A377GE84"/>
<reference evidence="1 2" key="1">
    <citation type="submission" date="2018-06" db="EMBL/GenBank/DDBJ databases">
        <authorList>
            <consortium name="Pathogen Informatics"/>
            <person name="Doyle S."/>
        </authorList>
    </citation>
    <scope>NUCLEOTIDE SEQUENCE [LARGE SCALE GENOMIC DNA]</scope>
    <source>
        <strain evidence="1 2">NCTC11370</strain>
    </source>
</reference>
<proteinExistence type="predicted"/>
<gene>
    <name evidence="1" type="ORF">NCTC11370_02981</name>
</gene>
<evidence type="ECO:0000313" key="1">
    <source>
        <dbReference type="EMBL" id="STO22879.1"/>
    </source>
</evidence>
<accession>A0A377GE84</accession>
<dbReference type="EMBL" id="UGGT01000001">
    <property type="protein sequence ID" value="STO22879.1"/>
    <property type="molecule type" value="Genomic_DNA"/>
</dbReference>
<sequence>MPFPAPHKDITNTLSVHALGGGKIKISFELIYPYMVNGELQANTGELSGIANIKGDTAIYTSTEFGQCSITITFNKPGVVTVNQEGSDADCGFGHNVYANGTYYKRQK</sequence>
<name>A0A377GE84_9GAMM</name>
<protein>
    <submittedName>
        <fullName evidence="1">Uncharacterized protein</fullName>
    </submittedName>
</protein>